<evidence type="ECO:0000313" key="2">
    <source>
        <dbReference type="EMBL" id="GAJ06385.1"/>
    </source>
</evidence>
<name>X1VGR7_9ZZZZ</name>
<dbReference type="EMBL" id="BARW01031804">
    <property type="protein sequence ID" value="GAJ06385.1"/>
    <property type="molecule type" value="Genomic_DNA"/>
</dbReference>
<protein>
    <submittedName>
        <fullName evidence="2">Uncharacterized protein</fullName>
    </submittedName>
</protein>
<comment type="caution">
    <text evidence="2">The sequence shown here is derived from an EMBL/GenBank/DDBJ whole genome shotgun (WGS) entry which is preliminary data.</text>
</comment>
<keyword evidence="1" id="KW-0812">Transmembrane</keyword>
<evidence type="ECO:0000256" key="1">
    <source>
        <dbReference type="SAM" id="Phobius"/>
    </source>
</evidence>
<organism evidence="2">
    <name type="scientific">marine sediment metagenome</name>
    <dbReference type="NCBI Taxonomy" id="412755"/>
    <lineage>
        <taxon>unclassified sequences</taxon>
        <taxon>metagenomes</taxon>
        <taxon>ecological metagenomes</taxon>
    </lineage>
</organism>
<dbReference type="AlphaFoldDB" id="X1VGR7"/>
<proteinExistence type="predicted"/>
<keyword evidence="1" id="KW-1133">Transmembrane helix</keyword>
<feature type="transmembrane region" description="Helical" evidence="1">
    <location>
        <begin position="79"/>
        <end position="101"/>
    </location>
</feature>
<keyword evidence="1" id="KW-0472">Membrane</keyword>
<gene>
    <name evidence="2" type="ORF">S12H4_50495</name>
</gene>
<sequence length="103" mass="11282">MFECLFDNRQLGAIGAKVVDDTDDFTIPVGIPGYITCYRCKPVGNDYSVPESKVFEDTTCPDGWFEAQPTCNPPPEEEFPWLIVAIVAGVAIVGAVAFAMFKK</sequence>
<accession>X1VGR7</accession>
<reference evidence="2" key="1">
    <citation type="journal article" date="2014" name="Front. Microbiol.">
        <title>High frequency of phylogenetically diverse reductive dehalogenase-homologous genes in deep subseafloor sedimentary metagenomes.</title>
        <authorList>
            <person name="Kawai M."/>
            <person name="Futagami T."/>
            <person name="Toyoda A."/>
            <person name="Takaki Y."/>
            <person name="Nishi S."/>
            <person name="Hori S."/>
            <person name="Arai W."/>
            <person name="Tsubouchi T."/>
            <person name="Morono Y."/>
            <person name="Uchiyama I."/>
            <person name="Ito T."/>
            <person name="Fujiyama A."/>
            <person name="Inagaki F."/>
            <person name="Takami H."/>
        </authorList>
    </citation>
    <scope>NUCLEOTIDE SEQUENCE</scope>
    <source>
        <strain evidence="2">Expedition CK06-06</strain>
    </source>
</reference>